<evidence type="ECO:0000259" key="3">
    <source>
        <dbReference type="PROSITE" id="PS50020"/>
    </source>
</evidence>
<feature type="coiled-coil region" evidence="1">
    <location>
        <begin position="808"/>
        <end position="835"/>
    </location>
</feature>
<organism evidence="4">
    <name type="scientific">Tetraselmis sp. GSL018</name>
    <dbReference type="NCBI Taxonomy" id="582737"/>
    <lineage>
        <taxon>Eukaryota</taxon>
        <taxon>Viridiplantae</taxon>
        <taxon>Chlorophyta</taxon>
        <taxon>core chlorophytes</taxon>
        <taxon>Chlorodendrophyceae</taxon>
        <taxon>Chlorodendrales</taxon>
        <taxon>Chlorodendraceae</taxon>
        <taxon>Tetraselmis</taxon>
    </lineage>
</organism>
<evidence type="ECO:0000256" key="1">
    <source>
        <dbReference type="SAM" id="Coils"/>
    </source>
</evidence>
<proteinExistence type="predicted"/>
<dbReference type="SUPFAM" id="SSF51045">
    <property type="entry name" value="WW domain"/>
    <property type="match status" value="1"/>
</dbReference>
<keyword evidence="1" id="KW-0175">Coiled coil</keyword>
<feature type="compositionally biased region" description="Basic and acidic residues" evidence="2">
    <location>
        <begin position="745"/>
        <end position="755"/>
    </location>
</feature>
<feature type="compositionally biased region" description="Low complexity" evidence="2">
    <location>
        <begin position="106"/>
        <end position="118"/>
    </location>
</feature>
<feature type="compositionally biased region" description="Basic residues" evidence="2">
    <location>
        <begin position="731"/>
        <end position="744"/>
    </location>
</feature>
<reference evidence="4" key="1">
    <citation type="submission" date="2014-05" db="EMBL/GenBank/DDBJ databases">
        <title>The transcriptome of the halophilic microalga Tetraselmis sp. GSL018 isolated from the Great Salt Lake, Utah.</title>
        <authorList>
            <person name="Jinkerson R.E."/>
            <person name="D'Adamo S."/>
            <person name="Posewitz M.C."/>
        </authorList>
    </citation>
    <scope>NUCLEOTIDE SEQUENCE</scope>
    <source>
        <strain evidence="4">GSL018</strain>
    </source>
</reference>
<feature type="compositionally biased region" description="Basic and acidic residues" evidence="2">
    <location>
        <begin position="208"/>
        <end position="225"/>
    </location>
</feature>
<dbReference type="Pfam" id="PF00397">
    <property type="entry name" value="WW"/>
    <property type="match status" value="1"/>
</dbReference>
<dbReference type="InterPro" id="IPR001202">
    <property type="entry name" value="WW_dom"/>
</dbReference>
<dbReference type="InterPro" id="IPR036020">
    <property type="entry name" value="WW_dom_sf"/>
</dbReference>
<feature type="region of interest" description="Disordered" evidence="2">
    <location>
        <begin position="321"/>
        <end position="349"/>
    </location>
</feature>
<name>A0A061RCM2_9CHLO</name>
<dbReference type="Gene3D" id="3.30.1470.10">
    <property type="entry name" value="Photosystem I PsaD, reaction center subunit II"/>
    <property type="match status" value="1"/>
</dbReference>
<evidence type="ECO:0000313" key="4">
    <source>
        <dbReference type="EMBL" id="JAC70682.1"/>
    </source>
</evidence>
<feature type="compositionally biased region" description="Polar residues" evidence="2">
    <location>
        <begin position="196"/>
        <end position="205"/>
    </location>
</feature>
<dbReference type="PANTHER" id="PTHR21715">
    <property type="entry name" value="RH04127P"/>
    <property type="match status" value="1"/>
</dbReference>
<dbReference type="InterPro" id="IPR053233">
    <property type="entry name" value="ABRA-related"/>
</dbReference>
<evidence type="ECO:0000256" key="2">
    <source>
        <dbReference type="SAM" id="MobiDB-lite"/>
    </source>
</evidence>
<dbReference type="PANTHER" id="PTHR21715:SF0">
    <property type="entry name" value="RH04127P"/>
    <property type="match status" value="1"/>
</dbReference>
<feature type="region of interest" description="Disordered" evidence="2">
    <location>
        <begin position="101"/>
        <end position="225"/>
    </location>
</feature>
<feature type="region of interest" description="Disordered" evidence="2">
    <location>
        <begin position="617"/>
        <end position="755"/>
    </location>
</feature>
<feature type="compositionally biased region" description="Basic and acidic residues" evidence="2">
    <location>
        <begin position="152"/>
        <end position="163"/>
    </location>
</feature>
<accession>A0A061RCM2</accession>
<feature type="domain" description="WW" evidence="3">
    <location>
        <begin position="50"/>
        <end position="83"/>
    </location>
</feature>
<gene>
    <name evidence="4" type="primary">CEP164</name>
    <name evidence="4" type="ORF">TSPGSL018_3611</name>
</gene>
<feature type="coiled-coil region" evidence="1">
    <location>
        <begin position="225"/>
        <end position="275"/>
    </location>
</feature>
<dbReference type="EMBL" id="GBEZ01015487">
    <property type="protein sequence ID" value="JAC70682.1"/>
    <property type="molecule type" value="Transcribed_RNA"/>
</dbReference>
<sequence>MAGQSVILEEEIDENFEPSREEVLEYAKWLGMKLPQDEELLWIARDGLKAPLPEHWKPCKTPEGELYYFNFQNGESIWEHPCDEFFKDLFRDERQKLEERRRMRPAQGWAGASAAAQAPELGPPVRRGSQLRGGSAASPLGTAPPLTNPDLTLREPAEGRERQGLQPVVGAPRSLLQGRARNLGMPVDDLPALPSTHGSSVNDSIESLPHESSKSRDSERRDALLDGLEKEYDAWERSMVAEMEEQKATTEKKLRARLEEEIQGIEAGIRAEHEEAVERLAGSNSAQLSELEKAHADVLSEMEQRHGEEIARVRERHREELQRLEEEHESAKAEALRQHGEQLKEAAERRDTLLEEARAAVTDEVLEEARERCRAEAEARAMHEAEEEARAALTEEAVGEIRRRCWAEAEERTKREVEAEVERERGDLQRRLREEMEDVVAEEMQRLRAQKLEEAMHDIEAQVAVEAAARRAEEYEAALDAMRERIREEVESRRDSIEAEVEEEMERSFRTRYELEEGSLQEERLEAKRRALVEEVEAQVAEERRDLLRAKREEMEESVARAIESELAPVREQRRKDIEARMTMQLYEEEAAMLRERRCAVSDKVVKETADFEAALTQRLRQEAAERSKAAAEPGRSPGTNAATSRMQEEVEAHVARERERLLAEATSRVTDEVGAEAARARSRTSSRPRAEPPQRVSRNTSAELSSSDDSGSAPPRETPGRSVASDRKAPGHRHPRRTGGSRRRAADEPPGARDAELLSVAKSFLVQQKRYLKERSELLQHARQEWQRSVEGSPGSPRDSPLMSFVKTTLEEQTRRLNREIKQLSNLKAQVRAMETGRAAVRDITPDVMEMRARAAAAAGSPVLNPFAALSLSEGFAPAAESPRRALPGRVLMDGQPSACEAEMWPPPARHPAPQYASSSSILTKMRGERDAVSSLLSNYSSWLKGLINTVPAAGGALSVPSWSRAAVPLAPFPAEARGVGLYTQTAAMGSPDAPALVPASPDKENGAITLGLDDQRELVISLRPR</sequence>
<feature type="compositionally biased region" description="Basic and acidic residues" evidence="2">
    <location>
        <begin position="647"/>
        <end position="663"/>
    </location>
</feature>
<dbReference type="SMART" id="SM00456">
    <property type="entry name" value="WW"/>
    <property type="match status" value="1"/>
</dbReference>
<feature type="compositionally biased region" description="Basic and acidic residues" evidence="2">
    <location>
        <begin position="620"/>
        <end position="630"/>
    </location>
</feature>
<dbReference type="AlphaFoldDB" id="A0A061RCM2"/>
<dbReference type="CDD" id="cd00201">
    <property type="entry name" value="WW"/>
    <property type="match status" value="1"/>
</dbReference>
<dbReference type="PROSITE" id="PS50020">
    <property type="entry name" value="WW_DOMAIN_2"/>
    <property type="match status" value="1"/>
</dbReference>
<protein>
    <submittedName>
        <fullName evidence="4">Centrosomal protein CEP164</fullName>
    </submittedName>
</protein>